<dbReference type="EMBL" id="JAWWNJ010000033">
    <property type="protein sequence ID" value="KAK7025697.1"/>
    <property type="molecule type" value="Genomic_DNA"/>
</dbReference>
<evidence type="ECO:0000313" key="3">
    <source>
        <dbReference type="Proteomes" id="UP001362999"/>
    </source>
</evidence>
<feature type="compositionally biased region" description="Polar residues" evidence="1">
    <location>
        <begin position="130"/>
        <end position="143"/>
    </location>
</feature>
<evidence type="ECO:0000256" key="1">
    <source>
        <dbReference type="SAM" id="MobiDB-lite"/>
    </source>
</evidence>
<proteinExistence type="predicted"/>
<accession>A0AAW0BJ31</accession>
<protein>
    <submittedName>
        <fullName evidence="2">Uncharacterized protein</fullName>
    </submittedName>
</protein>
<evidence type="ECO:0000313" key="2">
    <source>
        <dbReference type="EMBL" id="KAK7025697.1"/>
    </source>
</evidence>
<feature type="region of interest" description="Disordered" evidence="1">
    <location>
        <begin position="55"/>
        <end position="97"/>
    </location>
</feature>
<keyword evidence="3" id="KW-1185">Reference proteome</keyword>
<gene>
    <name evidence="2" type="ORF">R3P38DRAFT_3193215</name>
</gene>
<feature type="compositionally biased region" description="Basic and acidic residues" evidence="1">
    <location>
        <begin position="55"/>
        <end position="72"/>
    </location>
</feature>
<reference evidence="2 3" key="1">
    <citation type="journal article" date="2024" name="J Genomics">
        <title>Draft genome sequencing and assembly of Favolaschia claudopus CIRM-BRFM 2984 isolated from oak limbs.</title>
        <authorList>
            <person name="Navarro D."/>
            <person name="Drula E."/>
            <person name="Chaduli D."/>
            <person name="Cazenave R."/>
            <person name="Ahrendt S."/>
            <person name="Wang J."/>
            <person name="Lipzen A."/>
            <person name="Daum C."/>
            <person name="Barry K."/>
            <person name="Grigoriev I.V."/>
            <person name="Favel A."/>
            <person name="Rosso M.N."/>
            <person name="Martin F."/>
        </authorList>
    </citation>
    <scope>NUCLEOTIDE SEQUENCE [LARGE SCALE GENOMIC DNA]</scope>
    <source>
        <strain evidence="2 3">CIRM-BRFM 2984</strain>
    </source>
</reference>
<name>A0AAW0BJ31_9AGAR</name>
<dbReference type="AlphaFoldDB" id="A0AAW0BJ31"/>
<sequence>MLGYYLKITEIAPVPTYTVPSLKGLLKPYLTAHPELCLDDNYAALFTKKERKKYLEDHPAPPPEDHDNDSSRESTPWAGIQQQQQSRAPTPAAPQAPLDLDKQANLQLLESLPADQIERALQVLFPKDAGNSSGNPSASTHPSDSAGAALLAQKRPERIDGLVATSAGSVVPEAARKRFAEGWKRHVPLNLLSDEACAIGNRAAAKEFEDSYTIDGTRGIVAVAKEIPMDKERALNFTDWFAAWQRLLDLIRIYVPLELQKWQTHFTYIHLRPPRGRFLACLGRL</sequence>
<organism evidence="2 3">
    <name type="scientific">Favolaschia claudopus</name>
    <dbReference type="NCBI Taxonomy" id="2862362"/>
    <lineage>
        <taxon>Eukaryota</taxon>
        <taxon>Fungi</taxon>
        <taxon>Dikarya</taxon>
        <taxon>Basidiomycota</taxon>
        <taxon>Agaricomycotina</taxon>
        <taxon>Agaricomycetes</taxon>
        <taxon>Agaricomycetidae</taxon>
        <taxon>Agaricales</taxon>
        <taxon>Marasmiineae</taxon>
        <taxon>Mycenaceae</taxon>
        <taxon>Favolaschia</taxon>
    </lineage>
</organism>
<comment type="caution">
    <text evidence="2">The sequence shown here is derived from an EMBL/GenBank/DDBJ whole genome shotgun (WGS) entry which is preliminary data.</text>
</comment>
<dbReference type="Proteomes" id="UP001362999">
    <property type="component" value="Unassembled WGS sequence"/>
</dbReference>
<feature type="region of interest" description="Disordered" evidence="1">
    <location>
        <begin position="127"/>
        <end position="146"/>
    </location>
</feature>